<keyword evidence="1" id="KW-0812">Transmembrane</keyword>
<keyword evidence="1" id="KW-1133">Transmembrane helix</keyword>
<gene>
    <name evidence="2" type="ORF">PMAYCL1PPCAC_16516</name>
</gene>
<keyword evidence="1" id="KW-0472">Membrane</keyword>
<dbReference type="PANTHER" id="PTHR46178">
    <property type="entry name" value="SEVEN TM RECEPTOR"/>
    <property type="match status" value="1"/>
</dbReference>
<comment type="caution">
    <text evidence="2">The sequence shown here is derived from an EMBL/GenBank/DDBJ whole genome shotgun (WGS) entry which is preliminary data.</text>
</comment>
<protein>
    <recommendedName>
        <fullName evidence="4">G protein-coupled receptor</fullName>
    </recommendedName>
</protein>
<feature type="non-terminal residue" evidence="2">
    <location>
        <position position="151"/>
    </location>
</feature>
<dbReference type="Proteomes" id="UP001328107">
    <property type="component" value="Unassembled WGS sequence"/>
</dbReference>
<dbReference type="PANTHER" id="PTHR46178:SF9">
    <property type="entry name" value="SEVEN TM RECEPTOR"/>
    <property type="match status" value="1"/>
</dbReference>
<organism evidence="2 3">
    <name type="scientific">Pristionchus mayeri</name>
    <dbReference type="NCBI Taxonomy" id="1317129"/>
    <lineage>
        <taxon>Eukaryota</taxon>
        <taxon>Metazoa</taxon>
        <taxon>Ecdysozoa</taxon>
        <taxon>Nematoda</taxon>
        <taxon>Chromadorea</taxon>
        <taxon>Rhabditida</taxon>
        <taxon>Rhabditina</taxon>
        <taxon>Diplogasteromorpha</taxon>
        <taxon>Diplogasteroidea</taxon>
        <taxon>Neodiplogasteridae</taxon>
        <taxon>Pristionchus</taxon>
    </lineage>
</organism>
<accession>A0AAN5HZX3</accession>
<feature type="transmembrane region" description="Helical" evidence="1">
    <location>
        <begin position="87"/>
        <end position="112"/>
    </location>
</feature>
<feature type="transmembrane region" description="Helical" evidence="1">
    <location>
        <begin position="12"/>
        <end position="33"/>
    </location>
</feature>
<reference evidence="3" key="1">
    <citation type="submission" date="2022-10" db="EMBL/GenBank/DDBJ databases">
        <title>Genome assembly of Pristionchus species.</title>
        <authorList>
            <person name="Yoshida K."/>
            <person name="Sommer R.J."/>
        </authorList>
    </citation>
    <scope>NUCLEOTIDE SEQUENCE [LARGE SCALE GENOMIC DNA]</scope>
    <source>
        <strain evidence="3">RS5460</strain>
    </source>
</reference>
<evidence type="ECO:0000256" key="1">
    <source>
        <dbReference type="SAM" id="Phobius"/>
    </source>
</evidence>
<keyword evidence="3" id="KW-1185">Reference proteome</keyword>
<name>A0AAN5HZX3_9BILA</name>
<evidence type="ECO:0000313" key="2">
    <source>
        <dbReference type="EMBL" id="GMR46321.1"/>
    </source>
</evidence>
<feature type="transmembrane region" description="Helical" evidence="1">
    <location>
        <begin position="45"/>
        <end position="67"/>
    </location>
</feature>
<dbReference type="EMBL" id="BTRK01000004">
    <property type="protein sequence ID" value="GMR46321.1"/>
    <property type="molecule type" value="Genomic_DNA"/>
</dbReference>
<sequence>MISTLELVRFHAVFSYVCLGISLLLNTLVVALVRKSEKLDSIRYIFYGHSLADTVFAVSSSISLMYWAHLPHVILFFPTGPLAHIPILAPVAIQLQASAYVIILCLVCSTFLHRHKLIIGAIANKILSAQFDLDFEKIYLIGTDITVLVTM</sequence>
<proteinExistence type="predicted"/>
<dbReference type="AlphaFoldDB" id="A0AAN5HZX3"/>
<evidence type="ECO:0000313" key="3">
    <source>
        <dbReference type="Proteomes" id="UP001328107"/>
    </source>
</evidence>
<evidence type="ECO:0008006" key="4">
    <source>
        <dbReference type="Google" id="ProtNLM"/>
    </source>
</evidence>